<protein>
    <submittedName>
        <fullName evidence="1">Uncharacterized protein</fullName>
    </submittedName>
</protein>
<name>A0ABR2SHV6_9ROSI</name>
<sequence length="139" mass="16068">MPPHIEQAFRIINNSNLCVRTLKGFSCFRHVFVFGGTLWNLWLHRNVIVFDMLEENRSLVLELSSSMWAVAVRALHVHEQNYVAGPVVVREPVRWSPPEVDLIKINLDGARREIDGLECEFSLNYFGDRWLGGIEDFTV</sequence>
<evidence type="ECO:0000313" key="1">
    <source>
        <dbReference type="EMBL" id="KAK9024858.1"/>
    </source>
</evidence>
<gene>
    <name evidence="1" type="ORF">V6N11_064764</name>
</gene>
<reference evidence="1 2" key="1">
    <citation type="journal article" date="2024" name="G3 (Bethesda)">
        <title>Genome assembly of Hibiscus sabdariffa L. provides insights into metabolisms of medicinal natural products.</title>
        <authorList>
            <person name="Kim T."/>
        </authorList>
    </citation>
    <scope>NUCLEOTIDE SEQUENCE [LARGE SCALE GENOMIC DNA]</scope>
    <source>
        <strain evidence="1">TK-2024</strain>
        <tissue evidence="1">Old leaves</tissue>
    </source>
</reference>
<keyword evidence="2" id="KW-1185">Reference proteome</keyword>
<evidence type="ECO:0000313" key="2">
    <source>
        <dbReference type="Proteomes" id="UP001396334"/>
    </source>
</evidence>
<dbReference type="Proteomes" id="UP001396334">
    <property type="component" value="Unassembled WGS sequence"/>
</dbReference>
<comment type="caution">
    <text evidence="1">The sequence shown here is derived from an EMBL/GenBank/DDBJ whole genome shotgun (WGS) entry which is preliminary data.</text>
</comment>
<organism evidence="1 2">
    <name type="scientific">Hibiscus sabdariffa</name>
    <name type="common">roselle</name>
    <dbReference type="NCBI Taxonomy" id="183260"/>
    <lineage>
        <taxon>Eukaryota</taxon>
        <taxon>Viridiplantae</taxon>
        <taxon>Streptophyta</taxon>
        <taxon>Embryophyta</taxon>
        <taxon>Tracheophyta</taxon>
        <taxon>Spermatophyta</taxon>
        <taxon>Magnoliopsida</taxon>
        <taxon>eudicotyledons</taxon>
        <taxon>Gunneridae</taxon>
        <taxon>Pentapetalae</taxon>
        <taxon>rosids</taxon>
        <taxon>malvids</taxon>
        <taxon>Malvales</taxon>
        <taxon>Malvaceae</taxon>
        <taxon>Malvoideae</taxon>
        <taxon>Hibiscus</taxon>
    </lineage>
</organism>
<proteinExistence type="predicted"/>
<accession>A0ABR2SHV6</accession>
<dbReference type="EMBL" id="JBBPBN010000014">
    <property type="protein sequence ID" value="KAK9024858.1"/>
    <property type="molecule type" value="Genomic_DNA"/>
</dbReference>